<organism evidence="2">
    <name type="scientific">uncultured Cytophagales bacterium</name>
    <dbReference type="NCBI Taxonomy" id="158755"/>
    <lineage>
        <taxon>Bacteria</taxon>
        <taxon>Pseudomonadati</taxon>
        <taxon>Bacteroidota</taxon>
        <taxon>Sphingobacteriia</taxon>
        <taxon>Sphingobacteriales</taxon>
        <taxon>environmental samples</taxon>
    </lineage>
</organism>
<accession>A0A6J4M1K0</accession>
<reference evidence="2" key="1">
    <citation type="submission" date="2020-02" db="EMBL/GenBank/DDBJ databases">
        <authorList>
            <person name="Meier V. D."/>
        </authorList>
    </citation>
    <scope>NUCLEOTIDE SEQUENCE</scope>
    <source>
        <strain evidence="2">AVDCRST_MAG56</strain>
    </source>
</reference>
<feature type="non-terminal residue" evidence="2">
    <location>
        <position position="119"/>
    </location>
</feature>
<protein>
    <submittedName>
        <fullName evidence="2">Predicted CoA-binding domain COG1832</fullName>
    </submittedName>
</protein>
<name>A0A6J4M1K0_9SPHI</name>
<feature type="compositionally biased region" description="Low complexity" evidence="1">
    <location>
        <begin position="12"/>
        <end position="24"/>
    </location>
</feature>
<evidence type="ECO:0000256" key="1">
    <source>
        <dbReference type="SAM" id="MobiDB-lite"/>
    </source>
</evidence>
<dbReference type="AlphaFoldDB" id="A0A6J4M1K0"/>
<feature type="non-terminal residue" evidence="2">
    <location>
        <position position="1"/>
    </location>
</feature>
<evidence type="ECO:0000313" key="2">
    <source>
        <dbReference type="EMBL" id="CAA9343783.1"/>
    </source>
</evidence>
<proteinExistence type="predicted"/>
<feature type="region of interest" description="Disordered" evidence="1">
    <location>
        <begin position="1"/>
        <end position="119"/>
    </location>
</feature>
<dbReference type="EMBL" id="CADCTQ010000675">
    <property type="protein sequence ID" value="CAA9343783.1"/>
    <property type="molecule type" value="Genomic_DNA"/>
</dbReference>
<gene>
    <name evidence="2" type="ORF">AVDCRST_MAG56-8013</name>
</gene>
<sequence length="119" mass="12185">EKNSGSRGNGKPGPVRVPGRPKPGTARAPHRIGWTAAGQSGGGIHPHGSAGAERSTHGHLVRGHAQPAPFVRLHPEPASAADHFQPGHRKQRTPAAGRGPGHRDGVRLHAGHAGNGSVL</sequence>